<dbReference type="AlphaFoldDB" id="A0A1C7FE57"/>
<protein>
    <submittedName>
        <fullName evidence="1">Uncharacterized protein</fullName>
    </submittedName>
</protein>
<dbReference type="EMBL" id="CP016415">
    <property type="protein sequence ID" value="ANU38201.1"/>
    <property type="molecule type" value="Genomic_DNA"/>
</dbReference>
<keyword evidence="2" id="KW-1185">Reference proteome</keyword>
<evidence type="ECO:0000313" key="1">
    <source>
        <dbReference type="EMBL" id="ANU38201.1"/>
    </source>
</evidence>
<accession>A0A1C7FE57</accession>
<gene>
    <name evidence="1" type="ORF">VSVS05_03163</name>
</gene>
<name>A0A1C7FE57_9VIBR</name>
<proteinExistence type="predicted"/>
<reference evidence="1 2" key="1">
    <citation type="submission" date="2016-07" db="EMBL/GenBank/DDBJ databases">
        <title>Genome sequencing of Vibrio scophthalmi strain VS-05, an isolated from Paralichthys olivaceus.</title>
        <authorList>
            <person name="Han H.-J."/>
        </authorList>
    </citation>
    <scope>NUCLEOTIDE SEQUENCE [LARGE SCALE GENOMIC DNA]</scope>
    <source>
        <strain evidence="1 2">VS-05</strain>
    </source>
</reference>
<dbReference type="RefSeq" id="WP_156785354.1">
    <property type="nucleotide sequence ID" value="NZ_CP016415.1"/>
</dbReference>
<dbReference type="Proteomes" id="UP000092528">
    <property type="component" value="Chromosome 2"/>
</dbReference>
<sequence length="196" mass="22743">MMLKVNDYTAVHSSYLSSDRLYYYFKDVEVQSNNVSNVYENAILDYQPYLSRNLRKDDVSAMLKLHSIGQSETSIRIVLSKLADYYLQWQGNCFEVKPEMLSEWLELLTLTDSSWIISQAYIDLNEHYEFSAHEISHCIETYQCPFALPRMLGNREFADNHVHLGGHGYLGPSLLSFCLYGELPSEALVWPKKAEY</sequence>
<evidence type="ECO:0000313" key="2">
    <source>
        <dbReference type="Proteomes" id="UP000092528"/>
    </source>
</evidence>
<organism evidence="1 2">
    <name type="scientific">Vibrio scophthalmi</name>
    <dbReference type="NCBI Taxonomy" id="45658"/>
    <lineage>
        <taxon>Bacteria</taxon>
        <taxon>Pseudomonadati</taxon>
        <taxon>Pseudomonadota</taxon>
        <taxon>Gammaproteobacteria</taxon>
        <taxon>Vibrionales</taxon>
        <taxon>Vibrionaceae</taxon>
        <taxon>Vibrio</taxon>
    </lineage>
</organism>